<keyword evidence="5" id="KW-0472">Membrane</keyword>
<dbReference type="Gene3D" id="3.30.479.30">
    <property type="entry name" value="Band 7 domain"/>
    <property type="match status" value="1"/>
</dbReference>
<feature type="compositionally biased region" description="Low complexity" evidence="7">
    <location>
        <begin position="354"/>
        <end position="365"/>
    </location>
</feature>
<evidence type="ECO:0000256" key="5">
    <source>
        <dbReference type="ARBA" id="ARBA00023136"/>
    </source>
</evidence>
<evidence type="ECO:0000256" key="4">
    <source>
        <dbReference type="ARBA" id="ARBA00022989"/>
    </source>
</evidence>
<protein>
    <recommendedName>
        <fullName evidence="6">Protein HflK</fullName>
    </recommendedName>
</protein>
<keyword evidence="9" id="KW-0378">Hydrolase</keyword>
<dbReference type="InterPro" id="IPR010201">
    <property type="entry name" value="HflK"/>
</dbReference>
<accession>A0ABW3F2Z1</accession>
<dbReference type="EMBL" id="JBHTKB010000001">
    <property type="protein sequence ID" value="MFD0912801.1"/>
    <property type="molecule type" value="Genomic_DNA"/>
</dbReference>
<dbReference type="Pfam" id="PF01145">
    <property type="entry name" value="Band_7"/>
    <property type="match status" value="1"/>
</dbReference>
<comment type="function">
    <text evidence="6">HflC and HflK could encode or regulate a protease.</text>
</comment>
<dbReference type="PANTHER" id="PTHR43327">
    <property type="entry name" value="STOMATIN-LIKE PROTEIN 2, MITOCHONDRIAL"/>
    <property type="match status" value="1"/>
</dbReference>
<dbReference type="CDD" id="cd03404">
    <property type="entry name" value="SPFH_HflK"/>
    <property type="match status" value="1"/>
</dbReference>
<comment type="caution">
    <text evidence="9">The sequence shown here is derived from an EMBL/GenBank/DDBJ whole genome shotgun (WGS) entry which is preliminary data.</text>
</comment>
<evidence type="ECO:0000259" key="8">
    <source>
        <dbReference type="SMART" id="SM00244"/>
    </source>
</evidence>
<dbReference type="RefSeq" id="WP_379055967.1">
    <property type="nucleotide sequence ID" value="NZ_JBHTKB010000001.1"/>
</dbReference>
<organism evidence="9 10">
    <name type="scientific">Methylophilus luteus</name>
    <dbReference type="NCBI Taxonomy" id="640108"/>
    <lineage>
        <taxon>Bacteria</taxon>
        <taxon>Pseudomonadati</taxon>
        <taxon>Pseudomonadota</taxon>
        <taxon>Betaproteobacteria</taxon>
        <taxon>Nitrosomonadales</taxon>
        <taxon>Methylophilaceae</taxon>
        <taxon>Methylophilus</taxon>
    </lineage>
</organism>
<evidence type="ECO:0000313" key="9">
    <source>
        <dbReference type="EMBL" id="MFD0912801.1"/>
    </source>
</evidence>
<dbReference type="GO" id="GO:0008233">
    <property type="term" value="F:peptidase activity"/>
    <property type="evidence" value="ECO:0007669"/>
    <property type="project" value="UniProtKB-KW"/>
</dbReference>
<comment type="subunit">
    <text evidence="6">HflC and HflK may interact to form a multimeric complex.</text>
</comment>
<comment type="similarity">
    <text evidence="2 6">Belongs to the band 7/mec-2 family. HflK subfamily.</text>
</comment>
<keyword evidence="4" id="KW-1133">Transmembrane helix</keyword>
<dbReference type="GO" id="GO:0006508">
    <property type="term" value="P:proteolysis"/>
    <property type="evidence" value="ECO:0007669"/>
    <property type="project" value="UniProtKB-KW"/>
</dbReference>
<dbReference type="SMART" id="SM00244">
    <property type="entry name" value="PHB"/>
    <property type="match status" value="1"/>
</dbReference>
<feature type="region of interest" description="Disordered" evidence="7">
    <location>
        <begin position="354"/>
        <end position="395"/>
    </location>
</feature>
<dbReference type="Proteomes" id="UP001597128">
    <property type="component" value="Unassembled WGS sequence"/>
</dbReference>
<gene>
    <name evidence="9" type="primary">hflK</name>
    <name evidence="9" type="ORF">ACFQ1Z_04515</name>
</gene>
<dbReference type="SUPFAM" id="SSF117892">
    <property type="entry name" value="Band 7/SPFH domain"/>
    <property type="match status" value="1"/>
</dbReference>
<dbReference type="InterPro" id="IPR050710">
    <property type="entry name" value="Band7/mec-2_domain"/>
</dbReference>
<dbReference type="PANTHER" id="PTHR43327:SF2">
    <property type="entry name" value="MODULATOR OF FTSH PROTEASE HFLK"/>
    <property type="match status" value="1"/>
</dbReference>
<dbReference type="NCBIfam" id="TIGR01933">
    <property type="entry name" value="hflK"/>
    <property type="match status" value="1"/>
</dbReference>
<evidence type="ECO:0000256" key="2">
    <source>
        <dbReference type="ARBA" id="ARBA00006971"/>
    </source>
</evidence>
<evidence type="ECO:0000313" key="10">
    <source>
        <dbReference type="Proteomes" id="UP001597128"/>
    </source>
</evidence>
<dbReference type="InterPro" id="IPR020980">
    <property type="entry name" value="Membrane_HflK_N"/>
</dbReference>
<name>A0ABW3F2Z1_9PROT</name>
<comment type="subcellular location">
    <subcellularLocation>
        <location evidence="1">Membrane</location>
        <topology evidence="1">Single-pass membrane protein</topology>
    </subcellularLocation>
</comment>
<proteinExistence type="inferred from homology"/>
<keyword evidence="10" id="KW-1185">Reference proteome</keyword>
<evidence type="ECO:0000256" key="7">
    <source>
        <dbReference type="SAM" id="MobiDB-lite"/>
    </source>
</evidence>
<sequence length="395" mass="43852">MRKFPGFWNKNNEGPPDLDEVFKDLNQKLNRMFGGKGGQGGPKANGPAPQPLPIAPILGLVALIWLGSGFYIVDQGSRGVVLRFGKHVETTTPGPRWHLPFPIETVENVNLEQVRTIELGYRSFEGESGRSKEPRESLMLTDDENIIDLQVAVQYNLKSVEDYQFSNRSTEESVRGIAETAIREVAGRSKMDFVLYEGRDEVAAKAKKLMQEMLDRYQSGVHVVNVTMQNAQPPEQVQAAFDDAVKAKQDLERQKNEGQAYANDVIPRARGTAARLGEEASGYKLRVENEAKGNADRFEQILTQYNKAPEVTRQRLYLDAQEHILSNTSKVLVDQKGGNSLLYLPLDKLMSATGAAGGTNAAPAAEKPAQESSQSDAGVLDRTRDAMRSRDREYR</sequence>
<keyword evidence="3" id="KW-0812">Transmembrane</keyword>
<feature type="compositionally biased region" description="Basic and acidic residues" evidence="7">
    <location>
        <begin position="379"/>
        <end position="395"/>
    </location>
</feature>
<evidence type="ECO:0000256" key="6">
    <source>
        <dbReference type="RuleBase" id="RU364113"/>
    </source>
</evidence>
<dbReference type="InterPro" id="IPR001107">
    <property type="entry name" value="Band_7"/>
</dbReference>
<evidence type="ECO:0000256" key="3">
    <source>
        <dbReference type="ARBA" id="ARBA00022692"/>
    </source>
</evidence>
<dbReference type="InterPro" id="IPR036013">
    <property type="entry name" value="Band_7/SPFH_dom_sf"/>
</dbReference>
<dbReference type="Pfam" id="PF12221">
    <property type="entry name" value="HflK_N"/>
    <property type="match status" value="1"/>
</dbReference>
<keyword evidence="9" id="KW-0645">Protease</keyword>
<evidence type="ECO:0000256" key="1">
    <source>
        <dbReference type="ARBA" id="ARBA00004167"/>
    </source>
</evidence>
<reference evidence="10" key="1">
    <citation type="journal article" date="2019" name="Int. J. Syst. Evol. Microbiol.">
        <title>The Global Catalogue of Microorganisms (GCM) 10K type strain sequencing project: providing services to taxonomists for standard genome sequencing and annotation.</title>
        <authorList>
            <consortium name="The Broad Institute Genomics Platform"/>
            <consortium name="The Broad Institute Genome Sequencing Center for Infectious Disease"/>
            <person name="Wu L."/>
            <person name="Ma J."/>
        </authorList>
    </citation>
    <scope>NUCLEOTIDE SEQUENCE [LARGE SCALE GENOMIC DNA]</scope>
    <source>
        <strain evidence="10">CCUG 58412</strain>
    </source>
</reference>
<feature type="domain" description="Band 7" evidence="8">
    <location>
        <begin position="68"/>
        <end position="245"/>
    </location>
</feature>